<feature type="transmembrane region" description="Helical" evidence="1">
    <location>
        <begin position="123"/>
        <end position="150"/>
    </location>
</feature>
<dbReference type="RefSeq" id="WP_062372203.1">
    <property type="nucleotide sequence ID" value="NZ_CP007140.1"/>
</dbReference>
<dbReference type="PATRIC" id="fig|1432656.3.peg.1413"/>
<dbReference type="GeneID" id="27135458"/>
<gene>
    <name evidence="2" type="ORF">X802_07280</name>
</gene>
<keyword evidence="3" id="KW-1185">Reference proteome</keyword>
<feature type="transmembrane region" description="Helical" evidence="1">
    <location>
        <begin position="237"/>
        <end position="257"/>
    </location>
</feature>
<proteinExistence type="predicted"/>
<dbReference type="Proteomes" id="UP000062043">
    <property type="component" value="Chromosome"/>
</dbReference>
<feature type="transmembrane region" description="Helical" evidence="1">
    <location>
        <begin position="210"/>
        <end position="230"/>
    </location>
</feature>
<keyword evidence="1" id="KW-0472">Membrane</keyword>
<protein>
    <submittedName>
        <fullName evidence="2">Membrane protein</fullName>
    </submittedName>
</protein>
<sequence length="261" mass="29632">MRIFVKDYLLPWLLAVGFWLALWIFVRQIRENLNAVNVFVAFLLLVPFLIAALHFAGKALERYGYSREDIRRLPEIIEKTHGRLYLPKEVFDTVTRALIFWGLIATVVIMAENPLKGLLNGVAIFARILALFVILVSMVTWVMVFPSALYKLLTGREPNREFLIELTIRQNLFYTAILIAVRLIALHSNYPAGDDPIGELMALGRKTGLVKSLLELSGLNFLFGLVGLYGPRKSRKLTALVLMVIVVLQLWAAWSMFASKL</sequence>
<dbReference type="STRING" id="1432656.X802_07280"/>
<dbReference type="OrthoDB" id="85827at2157"/>
<name>A0A0X1KL33_9EURY</name>
<organism evidence="2 3">
    <name type="scientific">Thermococcus guaymasensis DSM 11113</name>
    <dbReference type="NCBI Taxonomy" id="1432656"/>
    <lineage>
        <taxon>Archaea</taxon>
        <taxon>Methanobacteriati</taxon>
        <taxon>Methanobacteriota</taxon>
        <taxon>Thermococci</taxon>
        <taxon>Thermococcales</taxon>
        <taxon>Thermococcaceae</taxon>
        <taxon>Thermococcus</taxon>
    </lineage>
</organism>
<evidence type="ECO:0000313" key="2">
    <source>
        <dbReference type="EMBL" id="AJC71983.1"/>
    </source>
</evidence>
<dbReference type="AlphaFoldDB" id="A0A0X1KL33"/>
<feature type="transmembrane region" description="Helical" evidence="1">
    <location>
        <begin position="7"/>
        <end position="26"/>
    </location>
</feature>
<reference evidence="2 3" key="1">
    <citation type="submission" date="2014-01" db="EMBL/GenBank/DDBJ databases">
        <title>Genome sequencing of Thermococcus guaymasensis.</title>
        <authorList>
            <person name="Zhang X."/>
            <person name="Alvare G."/>
            <person name="Fristensky B."/>
            <person name="Chen L."/>
            <person name="Suen T."/>
            <person name="Chen Q."/>
            <person name="Ma K."/>
        </authorList>
    </citation>
    <scope>NUCLEOTIDE SEQUENCE [LARGE SCALE GENOMIC DNA]</scope>
    <source>
        <strain evidence="2 3">DSM 11113</strain>
    </source>
</reference>
<accession>A0A0X1KL33</accession>
<feature type="transmembrane region" description="Helical" evidence="1">
    <location>
        <begin position="38"/>
        <end position="57"/>
    </location>
</feature>
<dbReference type="KEGG" id="tgy:X802_07280"/>
<evidence type="ECO:0000313" key="3">
    <source>
        <dbReference type="Proteomes" id="UP000062043"/>
    </source>
</evidence>
<keyword evidence="1" id="KW-0812">Transmembrane</keyword>
<feature type="transmembrane region" description="Helical" evidence="1">
    <location>
        <begin position="93"/>
        <end position="111"/>
    </location>
</feature>
<evidence type="ECO:0000256" key="1">
    <source>
        <dbReference type="SAM" id="Phobius"/>
    </source>
</evidence>
<keyword evidence="1" id="KW-1133">Transmembrane helix</keyword>
<dbReference type="EMBL" id="CP007140">
    <property type="protein sequence ID" value="AJC71983.1"/>
    <property type="molecule type" value="Genomic_DNA"/>
</dbReference>